<accession>A0ABQ7KUI0</accession>
<evidence type="ECO:0000256" key="2">
    <source>
        <dbReference type="SAM" id="MobiDB-lite"/>
    </source>
</evidence>
<feature type="non-terminal residue" evidence="4">
    <location>
        <position position="690"/>
    </location>
</feature>
<evidence type="ECO:0000256" key="3">
    <source>
        <dbReference type="SAM" id="Phobius"/>
    </source>
</evidence>
<feature type="compositionally biased region" description="Basic and acidic residues" evidence="2">
    <location>
        <begin position="419"/>
        <end position="433"/>
    </location>
</feature>
<sequence>MTVPDSGATRVTVPTACGFDISYFSLSFYILRYSRQKKTIGDFCAFGLCMTSRHTRRNAQGELVTFTNKELARLERTNRQQPRQTDTTMGDHANQDDLAAAMALMQQQMQQMQQTIQAQQDAAEQAALAQQEQQAQTLLKNNQGHVFNMEQATAGHIQNQNKRQPQSNQQAVPANENSQPYELKGLGMMMQQLLQGQQVQAKVLNQVTTEIDTRMGNMFTELNNKYDNLAIHMRKIDVQLAQTAESVKRQQETLPGRTDKNPRTEHCNAVEQSFAETILVAEENREQSASFEVIAPSEPAETPPVRIYVPKVPYPIPPRHLMDPISEEQLIGFNKMVRKLPKELAFEDALQIRPLLQFFKHCRETQEEIKVLYTKALSTPALKVLPKVDDPGKFVFPCSIAGTTFKDALCDSEKLKVVPEKEHGDKGESRLFSDEDPSTDPTKFRGNSRVKQKVQKKRIKGDPTMTLIPLKCDENSIEYEVKCKGTSKPFSKVRAILTHELKEKGEAAGWRTRMNAKSEPPVALRTIMYYLLLRHITISVFKKKKKNEINVMEKGKKEKKHGATGKVEQEVGLELHWMGDGPAGTKEAENNAIWWFSRRTVLMTVPDSRATRETTSHYGICPNYPIFFSQPPVALIYHIFLFLFTYYAILDRKKPLETFVLLDCKGRRLHLSHHREDYPELSFYLFYLHE</sequence>
<keyword evidence="3" id="KW-1133">Transmembrane helix</keyword>
<comment type="caution">
    <text evidence="4">The sequence shown here is derived from an EMBL/GenBank/DDBJ whole genome shotgun (WGS) entry which is preliminary data.</text>
</comment>
<proteinExistence type="predicted"/>
<keyword evidence="1" id="KW-0175">Coiled coil</keyword>
<evidence type="ECO:0000313" key="5">
    <source>
        <dbReference type="Proteomes" id="UP000823674"/>
    </source>
</evidence>
<feature type="transmembrane region" description="Helical" evidence="3">
    <location>
        <begin position="632"/>
        <end position="650"/>
    </location>
</feature>
<keyword evidence="3" id="KW-0472">Membrane</keyword>
<feature type="region of interest" description="Disordered" evidence="2">
    <location>
        <begin position="419"/>
        <end position="458"/>
    </location>
</feature>
<feature type="compositionally biased region" description="Basic residues" evidence="2">
    <location>
        <begin position="446"/>
        <end position="458"/>
    </location>
</feature>
<dbReference type="Proteomes" id="UP000823674">
    <property type="component" value="Chromosome A07"/>
</dbReference>
<keyword evidence="3" id="KW-0812">Transmembrane</keyword>
<protein>
    <submittedName>
        <fullName evidence="4">Uncharacterized protein</fullName>
    </submittedName>
</protein>
<name>A0ABQ7KUI0_BRACM</name>
<dbReference type="EMBL" id="JADBGQ010000009">
    <property type="protein sequence ID" value="KAG5377987.1"/>
    <property type="molecule type" value="Genomic_DNA"/>
</dbReference>
<reference evidence="4 5" key="1">
    <citation type="submission" date="2021-03" db="EMBL/GenBank/DDBJ databases">
        <authorList>
            <person name="King G.J."/>
            <person name="Bancroft I."/>
            <person name="Baten A."/>
            <person name="Bloomfield J."/>
            <person name="Borpatragohain P."/>
            <person name="He Z."/>
            <person name="Irish N."/>
            <person name="Irwin J."/>
            <person name="Liu K."/>
            <person name="Mauleon R.P."/>
            <person name="Moore J."/>
            <person name="Morris R."/>
            <person name="Ostergaard L."/>
            <person name="Wang B."/>
            <person name="Wells R."/>
        </authorList>
    </citation>
    <scope>NUCLEOTIDE SEQUENCE [LARGE SCALE GENOMIC DNA]</scope>
    <source>
        <strain evidence="4">R-o-18</strain>
        <tissue evidence="4">Leaf</tissue>
    </source>
</reference>
<evidence type="ECO:0000256" key="1">
    <source>
        <dbReference type="SAM" id="Coils"/>
    </source>
</evidence>
<keyword evidence="5" id="KW-1185">Reference proteome</keyword>
<feature type="coiled-coil region" evidence="1">
    <location>
        <begin position="95"/>
        <end position="129"/>
    </location>
</feature>
<gene>
    <name evidence="4" type="primary">A07g501600.1_BraROA</name>
    <name evidence="4" type="ORF">IGI04_025829</name>
</gene>
<organism evidence="4 5">
    <name type="scientific">Brassica rapa subsp. trilocularis</name>
    <dbReference type="NCBI Taxonomy" id="1813537"/>
    <lineage>
        <taxon>Eukaryota</taxon>
        <taxon>Viridiplantae</taxon>
        <taxon>Streptophyta</taxon>
        <taxon>Embryophyta</taxon>
        <taxon>Tracheophyta</taxon>
        <taxon>Spermatophyta</taxon>
        <taxon>Magnoliopsida</taxon>
        <taxon>eudicotyledons</taxon>
        <taxon>Gunneridae</taxon>
        <taxon>Pentapetalae</taxon>
        <taxon>rosids</taxon>
        <taxon>malvids</taxon>
        <taxon>Brassicales</taxon>
        <taxon>Brassicaceae</taxon>
        <taxon>Brassiceae</taxon>
        <taxon>Brassica</taxon>
    </lineage>
</organism>
<evidence type="ECO:0000313" key="4">
    <source>
        <dbReference type="EMBL" id="KAG5377987.1"/>
    </source>
</evidence>